<sequence length="71" mass="8164">MSIVIKQDAFVTDEVMQIVARERAVALSAREWKHRLAGYGYSIRDTDDGKHLLETLPHHVTLCELPEELFN</sequence>
<dbReference type="STRING" id="1300350.Z948_1556"/>
<dbReference type="OrthoDB" id="7874863at2"/>
<dbReference type="AlphaFoldDB" id="A0A073IYX9"/>
<dbReference type="eggNOG" id="ENOG5033CV3">
    <property type="taxonomic scope" value="Bacteria"/>
</dbReference>
<protein>
    <submittedName>
        <fullName evidence="1">Uncharacterized protein</fullName>
    </submittedName>
</protein>
<evidence type="ECO:0000313" key="1">
    <source>
        <dbReference type="EMBL" id="KEJ90587.1"/>
    </source>
</evidence>
<reference evidence="1 2" key="1">
    <citation type="submission" date="2014-01" db="EMBL/GenBank/DDBJ databases">
        <title>Sulfitobacter donghicola JCM 14565 Genome Sequencing.</title>
        <authorList>
            <person name="Lai Q."/>
            <person name="Hong Z."/>
        </authorList>
    </citation>
    <scope>NUCLEOTIDE SEQUENCE [LARGE SCALE GENOMIC DNA]</scope>
    <source>
        <strain evidence="1 2">JCM 14565</strain>
    </source>
</reference>
<name>A0A073IYX9_9RHOB</name>
<dbReference type="EMBL" id="JAMC01000001">
    <property type="protein sequence ID" value="KEJ90587.1"/>
    <property type="molecule type" value="Genomic_DNA"/>
</dbReference>
<proteinExistence type="predicted"/>
<evidence type="ECO:0000313" key="2">
    <source>
        <dbReference type="Proteomes" id="UP000027734"/>
    </source>
</evidence>
<organism evidence="1 2">
    <name type="scientific">Sulfitobacter donghicola DSW-25 = KCTC 12864 = JCM 14565</name>
    <dbReference type="NCBI Taxonomy" id="1300350"/>
    <lineage>
        <taxon>Bacteria</taxon>
        <taxon>Pseudomonadati</taxon>
        <taxon>Pseudomonadota</taxon>
        <taxon>Alphaproteobacteria</taxon>
        <taxon>Rhodobacterales</taxon>
        <taxon>Roseobacteraceae</taxon>
        <taxon>Sulfitobacter</taxon>
    </lineage>
</organism>
<dbReference type="Proteomes" id="UP000027734">
    <property type="component" value="Unassembled WGS sequence"/>
</dbReference>
<comment type="caution">
    <text evidence="1">The sequence shown here is derived from an EMBL/GenBank/DDBJ whole genome shotgun (WGS) entry which is preliminary data.</text>
</comment>
<gene>
    <name evidence="1" type="ORF">DSW25_01340</name>
</gene>
<accession>A0A073IYX9</accession>
<dbReference type="RefSeq" id="WP_025058965.1">
    <property type="nucleotide sequence ID" value="NZ_JAMC01000001.1"/>
</dbReference>
<keyword evidence="2" id="KW-1185">Reference proteome</keyword>